<evidence type="ECO:0000259" key="9">
    <source>
        <dbReference type="PROSITE" id="PS50878"/>
    </source>
</evidence>
<dbReference type="CDD" id="cd01647">
    <property type="entry name" value="RT_LTR"/>
    <property type="match status" value="1"/>
</dbReference>
<dbReference type="InterPro" id="IPR001969">
    <property type="entry name" value="Aspartic_peptidase_AS"/>
</dbReference>
<gene>
    <name evidence="10" type="ORF">LAZ67_3000827</name>
</gene>
<dbReference type="InterPro" id="IPR021109">
    <property type="entry name" value="Peptidase_aspartic_dom_sf"/>
</dbReference>
<evidence type="ECO:0000313" key="10">
    <source>
        <dbReference type="EMBL" id="UYV64463.1"/>
    </source>
</evidence>
<dbReference type="SUPFAM" id="SSF56672">
    <property type="entry name" value="DNA/RNA polymerases"/>
    <property type="match status" value="1"/>
</dbReference>
<name>A0ABY6K7A8_9ARAC</name>
<dbReference type="Pfam" id="PF00078">
    <property type="entry name" value="RVT_1"/>
    <property type="match status" value="1"/>
</dbReference>
<dbReference type="InterPro" id="IPR043128">
    <property type="entry name" value="Rev_trsase/Diguanyl_cyclase"/>
</dbReference>
<evidence type="ECO:0000259" key="8">
    <source>
        <dbReference type="PROSITE" id="PS50175"/>
    </source>
</evidence>
<dbReference type="PROSITE" id="PS50878">
    <property type="entry name" value="RT_POL"/>
    <property type="match status" value="1"/>
</dbReference>
<organism evidence="10 11">
    <name type="scientific">Cordylochernes scorpioides</name>
    <dbReference type="NCBI Taxonomy" id="51811"/>
    <lineage>
        <taxon>Eukaryota</taxon>
        <taxon>Metazoa</taxon>
        <taxon>Ecdysozoa</taxon>
        <taxon>Arthropoda</taxon>
        <taxon>Chelicerata</taxon>
        <taxon>Arachnida</taxon>
        <taxon>Pseudoscorpiones</taxon>
        <taxon>Cheliferoidea</taxon>
        <taxon>Chernetidae</taxon>
        <taxon>Cordylochernes</taxon>
    </lineage>
</organism>
<accession>A0ABY6K7A8</accession>
<keyword evidence="1" id="KW-0808">Transferase</keyword>
<dbReference type="InterPro" id="IPR050951">
    <property type="entry name" value="Retrovirus_Pol_polyprotein"/>
</dbReference>
<dbReference type="InterPro" id="IPR043502">
    <property type="entry name" value="DNA/RNA_pol_sf"/>
</dbReference>
<feature type="domain" description="Peptidase A2" evidence="8">
    <location>
        <begin position="22"/>
        <end position="39"/>
    </location>
</feature>
<dbReference type="InterPro" id="IPR000477">
    <property type="entry name" value="RT_dom"/>
</dbReference>
<dbReference type="EMBL" id="CP092865">
    <property type="protein sequence ID" value="UYV64463.1"/>
    <property type="molecule type" value="Genomic_DNA"/>
</dbReference>
<dbReference type="PROSITE" id="PS50175">
    <property type="entry name" value="ASP_PROT_RETROV"/>
    <property type="match status" value="1"/>
</dbReference>
<evidence type="ECO:0008006" key="12">
    <source>
        <dbReference type="Google" id="ProtNLM"/>
    </source>
</evidence>
<proteinExistence type="predicted"/>
<evidence type="ECO:0000256" key="2">
    <source>
        <dbReference type="ARBA" id="ARBA00022695"/>
    </source>
</evidence>
<dbReference type="Gene3D" id="3.10.10.10">
    <property type="entry name" value="HIV Type 1 Reverse Transcriptase, subunit A, domain 1"/>
    <property type="match status" value="1"/>
</dbReference>
<evidence type="ECO:0000256" key="7">
    <source>
        <dbReference type="SAM" id="MobiDB-lite"/>
    </source>
</evidence>
<protein>
    <recommendedName>
        <fullName evidence="12">Reverse transcriptase</fullName>
    </recommendedName>
</protein>
<keyword evidence="11" id="KW-1185">Reference proteome</keyword>
<dbReference type="InterPro" id="IPR036397">
    <property type="entry name" value="RNaseH_sf"/>
</dbReference>
<dbReference type="PANTHER" id="PTHR37984:SF5">
    <property type="entry name" value="PROTEIN NYNRIN-LIKE"/>
    <property type="match status" value="1"/>
</dbReference>
<evidence type="ECO:0000256" key="6">
    <source>
        <dbReference type="ARBA" id="ARBA00022918"/>
    </source>
</evidence>
<keyword evidence="6" id="KW-0695">RNA-directed DNA polymerase</keyword>
<keyword evidence="4" id="KW-0255">Endonuclease</keyword>
<dbReference type="SUPFAM" id="SSF50630">
    <property type="entry name" value="Acid proteases"/>
    <property type="match status" value="1"/>
</dbReference>
<keyword evidence="3" id="KW-0540">Nuclease</keyword>
<dbReference type="Pfam" id="PF17906">
    <property type="entry name" value="HTH_48"/>
    <property type="match status" value="1"/>
</dbReference>
<feature type="domain" description="Reverse transcriptase" evidence="9">
    <location>
        <begin position="197"/>
        <end position="374"/>
    </location>
</feature>
<evidence type="ECO:0000256" key="1">
    <source>
        <dbReference type="ARBA" id="ARBA00022679"/>
    </source>
</evidence>
<evidence type="ECO:0000256" key="4">
    <source>
        <dbReference type="ARBA" id="ARBA00022759"/>
    </source>
</evidence>
<feature type="region of interest" description="Disordered" evidence="7">
    <location>
        <begin position="569"/>
        <end position="588"/>
    </location>
</feature>
<evidence type="ECO:0000256" key="3">
    <source>
        <dbReference type="ARBA" id="ARBA00022722"/>
    </source>
</evidence>
<dbReference type="PROSITE" id="PS00141">
    <property type="entry name" value="ASP_PROTEASE"/>
    <property type="match status" value="1"/>
</dbReference>
<dbReference type="Gene3D" id="1.10.10.1450">
    <property type="match status" value="1"/>
</dbReference>
<evidence type="ECO:0000256" key="5">
    <source>
        <dbReference type="ARBA" id="ARBA00022801"/>
    </source>
</evidence>
<dbReference type="InterPro" id="IPR041426">
    <property type="entry name" value="Mos1_HTH"/>
</dbReference>
<evidence type="ECO:0000313" key="11">
    <source>
        <dbReference type="Proteomes" id="UP001235939"/>
    </source>
</evidence>
<dbReference type="InterPro" id="IPR001995">
    <property type="entry name" value="Peptidase_A2_cat"/>
</dbReference>
<dbReference type="Proteomes" id="UP001235939">
    <property type="component" value="Chromosome 03"/>
</dbReference>
<dbReference type="Gene3D" id="3.30.420.10">
    <property type="entry name" value="Ribonuclease H-like superfamily/Ribonuclease H"/>
    <property type="match status" value="1"/>
</dbReference>
<dbReference type="PANTHER" id="PTHR37984">
    <property type="entry name" value="PROTEIN CBG26694"/>
    <property type="match status" value="1"/>
</dbReference>
<keyword evidence="2" id="KW-0548">Nucleotidyltransferase</keyword>
<sequence>MADKINEINPSKELYQDKETGLQFLIDSGADVSVIPPTDKDVPSNELLLYAANGSKIVTFGTKVIKIDLGLRRSFQWCFIIAKVNKGIIGADFLNNFKLILDISNKRLIDGITNLSIRGDVMSIDSTSITSTINKNEKYYNILAQFPEITKPNFLINKVKHDVEHHIITKGQPVFSKPRPLDPMKLKLAKEEFQFMLDNDIIRRSSSQWSSPLHMVLKKNGTFRPCGDYRRLNDCTVPDRYPIPRLNDFSHILNKKKIFSKVDLFKAYFQIPIAEEDKPKTAITTPFGLFEFNVMSFGLRNAPSTFQRCIHQTLQNLDFTFPYLDDILIASESEEEHQNHLKIVFERFSKYGLRINMEKSVFGVKEIEFLGYLITPEGFSPLPERVLKEDKKQESSKMEKNEIRAVMKYLCKKGISPKEIYEDMVDTLREDAPFYSTVKKWVAAFKLGRISTEDEHRPGKPIESVTQENIDKILDLVMLDRRMTVRQIEETLGIPKTTVDRIVREHLCLRKLSARWVPKLLTPDQKAVRRKLSSDNLALFEANPEEFVNIFVTMDKTWVHHFAPESKQQSMQWTHSGSPPPKKPRQFH</sequence>
<reference evidence="10 11" key="1">
    <citation type="submission" date="2022-01" db="EMBL/GenBank/DDBJ databases">
        <title>A chromosomal length assembly of Cordylochernes scorpioides.</title>
        <authorList>
            <person name="Zeh D."/>
            <person name="Zeh J."/>
        </authorList>
    </citation>
    <scope>NUCLEOTIDE SEQUENCE [LARGE SCALE GENOMIC DNA]</scope>
    <source>
        <strain evidence="10">IN4F17</strain>
        <tissue evidence="10">Whole Body</tissue>
    </source>
</reference>
<keyword evidence="5" id="KW-0378">Hydrolase</keyword>
<dbReference type="Gene3D" id="2.40.70.10">
    <property type="entry name" value="Acid Proteases"/>
    <property type="match status" value="1"/>
</dbReference>
<dbReference type="Gene3D" id="3.30.70.270">
    <property type="match status" value="1"/>
</dbReference>